<dbReference type="Proteomes" id="UP000282876">
    <property type="component" value="Unassembled WGS sequence"/>
</dbReference>
<dbReference type="VEuPathDB" id="MicrosporidiaDB:TUBRATIS_21660"/>
<keyword evidence="2" id="KW-1185">Reference proteome</keyword>
<sequence>MNKELFAVINEKYIILHTIDIESTIFICQELGSLSQSRNCPVCGSQMSESKGESTVINLRWRFDRPCSKEVSYLKGSFFKVAWLL</sequence>
<name>A0A437AK26_9MICR</name>
<dbReference type="EMBL" id="RCSS01000542">
    <property type="protein sequence ID" value="RVD91386.1"/>
    <property type="molecule type" value="Genomic_DNA"/>
</dbReference>
<proteinExistence type="predicted"/>
<accession>A0A437AK26</accession>
<dbReference type="AlphaFoldDB" id="A0A437AK26"/>
<evidence type="ECO:0000313" key="1">
    <source>
        <dbReference type="EMBL" id="RVD91386.1"/>
    </source>
</evidence>
<gene>
    <name evidence="1" type="ORF">TUBRATIS_21660</name>
</gene>
<evidence type="ECO:0000313" key="2">
    <source>
        <dbReference type="Proteomes" id="UP000282876"/>
    </source>
</evidence>
<reference evidence="1 2" key="1">
    <citation type="submission" date="2018-10" db="EMBL/GenBank/DDBJ databases">
        <title>Draft genome sequence of the microsporidian Tubulinosema ratisbonensis.</title>
        <authorList>
            <person name="Polonais V."/>
            <person name="Peyretaillade E."/>
            <person name="Niehus S."/>
            <person name="Wawrzyniak I."/>
            <person name="Franchet A."/>
            <person name="Gaspin C."/>
            <person name="Reichstadt M."/>
            <person name="Belser C."/>
            <person name="Labadie K."/>
            <person name="Delbac F."/>
            <person name="Ferrandon D."/>
        </authorList>
    </citation>
    <scope>NUCLEOTIDE SEQUENCE [LARGE SCALE GENOMIC DNA]</scope>
    <source>
        <strain evidence="1 2">Franzen</strain>
    </source>
</reference>
<organism evidence="1 2">
    <name type="scientific">Tubulinosema ratisbonensis</name>
    <dbReference type="NCBI Taxonomy" id="291195"/>
    <lineage>
        <taxon>Eukaryota</taxon>
        <taxon>Fungi</taxon>
        <taxon>Fungi incertae sedis</taxon>
        <taxon>Microsporidia</taxon>
        <taxon>Tubulinosematoidea</taxon>
        <taxon>Tubulinosematidae</taxon>
        <taxon>Tubulinosema</taxon>
    </lineage>
</organism>
<comment type="caution">
    <text evidence="1">The sequence shown here is derived from an EMBL/GenBank/DDBJ whole genome shotgun (WGS) entry which is preliminary data.</text>
</comment>
<protein>
    <submittedName>
        <fullName evidence="1">Uncharacterized protein</fullName>
    </submittedName>
</protein>